<dbReference type="PANTHER" id="PTHR31900">
    <property type="entry name" value="F-BOX/RNI SUPERFAMILY PROTEIN-RELATED"/>
    <property type="match status" value="1"/>
</dbReference>
<dbReference type="KEGG" id="eus:EUTSA_v10010336mg"/>
<dbReference type="Proteomes" id="UP000030689">
    <property type="component" value="Unassembled WGS sequence"/>
</dbReference>
<dbReference type="PROSITE" id="PS50181">
    <property type="entry name" value="FBOX"/>
    <property type="match status" value="1"/>
</dbReference>
<dbReference type="PANTHER" id="PTHR31900:SF34">
    <property type="entry name" value="EMB|CAB62440.1-RELATED"/>
    <property type="match status" value="1"/>
</dbReference>
<evidence type="ECO:0000313" key="3">
    <source>
        <dbReference type="EMBL" id="ESQ45637.1"/>
    </source>
</evidence>
<dbReference type="Gramene" id="ESQ45637">
    <property type="protein sequence ID" value="ESQ45637"/>
    <property type="gene ID" value="EUTSA_v10010336mg"/>
</dbReference>
<organism evidence="3 4">
    <name type="scientific">Eutrema salsugineum</name>
    <name type="common">Saltwater cress</name>
    <name type="synonym">Sisymbrium salsugineum</name>
    <dbReference type="NCBI Taxonomy" id="72664"/>
    <lineage>
        <taxon>Eukaryota</taxon>
        <taxon>Viridiplantae</taxon>
        <taxon>Streptophyta</taxon>
        <taxon>Embryophyta</taxon>
        <taxon>Tracheophyta</taxon>
        <taxon>Spermatophyta</taxon>
        <taxon>Magnoliopsida</taxon>
        <taxon>eudicotyledons</taxon>
        <taxon>Gunneridae</taxon>
        <taxon>Pentapetalae</taxon>
        <taxon>rosids</taxon>
        <taxon>malvids</taxon>
        <taxon>Brassicales</taxon>
        <taxon>Brassicaceae</taxon>
        <taxon>Eutremeae</taxon>
        <taxon>Eutrema</taxon>
    </lineage>
</organism>
<sequence length="474" mass="54484">MEHKRKIGGERLRNRDDVLNEDRISELPDDLLLRILSSLPTETVIATSVLSKRWRSLWKMVPKLKFNSEDHKSDHQRFSEIVYRSSLSHKAPVLESLHLVVRDKTEALDVGIWIGIAFAHHLRELVVDLHNQEEAYAIFPSVLFSCDDNTLDSLELKTSILLEFPSRVCLKSLRKLHLDYVVFNDQESVCNLFSACPSLEDLFVERKSNIDVEIFTIAVPSVQRLTIVDEFPGNGDEGYVINAPSLKYLNIKGLEWVESCLIENAPELVEAKIIDVTYVNNENILVSLAGVKRLSLHSLPFEVKYPTGIVFYQLVFLELLTPKERNILSLMLDSCPKLQILKLINPTDCFATRRACPVGWEWSQPKCVPECLLYHLETFVWTKYAWQRDDEKEVAAYILKNARRLKKGTISTLAIESNKLERLEKRYEMLNVLANEVRGSVSCHVLFEADSYSYKSGYYVPHKFSFTLGTTEKE</sequence>
<dbReference type="OMA" id="TDAMNED"/>
<dbReference type="eggNOG" id="ENOG502RYTW">
    <property type="taxonomic scope" value="Eukaryota"/>
</dbReference>
<protein>
    <recommendedName>
        <fullName evidence="2">F-box domain-containing protein</fullName>
    </recommendedName>
</protein>
<evidence type="ECO:0000313" key="4">
    <source>
        <dbReference type="Proteomes" id="UP000030689"/>
    </source>
</evidence>
<dbReference type="Gene3D" id="3.80.10.10">
    <property type="entry name" value="Ribonuclease Inhibitor"/>
    <property type="match status" value="1"/>
</dbReference>
<proteinExistence type="predicted"/>
<dbReference type="SMART" id="SM00256">
    <property type="entry name" value="FBOX"/>
    <property type="match status" value="1"/>
</dbReference>
<dbReference type="CDD" id="cd22160">
    <property type="entry name" value="F-box_AtFBL13-like"/>
    <property type="match status" value="1"/>
</dbReference>
<dbReference type="SMART" id="SM00579">
    <property type="entry name" value="FBD"/>
    <property type="match status" value="1"/>
</dbReference>
<dbReference type="Gene3D" id="1.20.1280.50">
    <property type="match status" value="1"/>
</dbReference>
<dbReference type="Pfam" id="PF24758">
    <property type="entry name" value="LRR_At5g56370"/>
    <property type="match status" value="1"/>
</dbReference>
<dbReference type="InterPro" id="IPR055411">
    <property type="entry name" value="LRR_FXL15/At3g58940/PEG3-like"/>
</dbReference>
<dbReference type="InterPro" id="IPR053781">
    <property type="entry name" value="F-box_AtFBL13-like"/>
</dbReference>
<dbReference type="Pfam" id="PF00646">
    <property type="entry name" value="F-box"/>
    <property type="match status" value="1"/>
</dbReference>
<dbReference type="AlphaFoldDB" id="V4LT26"/>
<dbReference type="STRING" id="72664.V4LT26"/>
<keyword evidence="4" id="KW-1185">Reference proteome</keyword>
<evidence type="ECO:0000256" key="1">
    <source>
        <dbReference type="SAM" id="Coils"/>
    </source>
</evidence>
<dbReference type="InterPro" id="IPR001810">
    <property type="entry name" value="F-box_dom"/>
</dbReference>
<dbReference type="Pfam" id="PF08387">
    <property type="entry name" value="FBD"/>
    <property type="match status" value="1"/>
</dbReference>
<feature type="domain" description="F-box" evidence="2">
    <location>
        <begin position="21"/>
        <end position="69"/>
    </location>
</feature>
<name>V4LT26_EUTSA</name>
<dbReference type="InterPro" id="IPR036047">
    <property type="entry name" value="F-box-like_dom_sf"/>
</dbReference>
<evidence type="ECO:0000259" key="2">
    <source>
        <dbReference type="PROSITE" id="PS50181"/>
    </source>
</evidence>
<dbReference type="EMBL" id="KI517435">
    <property type="protein sequence ID" value="ESQ45637.1"/>
    <property type="molecule type" value="Genomic_DNA"/>
</dbReference>
<dbReference type="InterPro" id="IPR006566">
    <property type="entry name" value="FBD"/>
</dbReference>
<dbReference type="InterPro" id="IPR032675">
    <property type="entry name" value="LRR_dom_sf"/>
</dbReference>
<reference evidence="3 4" key="1">
    <citation type="journal article" date="2013" name="Front. Plant Sci.">
        <title>The Reference Genome of the Halophytic Plant Eutrema salsugineum.</title>
        <authorList>
            <person name="Yang R."/>
            <person name="Jarvis D.E."/>
            <person name="Chen H."/>
            <person name="Beilstein M.A."/>
            <person name="Grimwood J."/>
            <person name="Jenkins J."/>
            <person name="Shu S."/>
            <person name="Prochnik S."/>
            <person name="Xin M."/>
            <person name="Ma C."/>
            <person name="Schmutz J."/>
            <person name="Wing R.A."/>
            <person name="Mitchell-Olds T."/>
            <person name="Schumaker K.S."/>
            <person name="Wang X."/>
        </authorList>
    </citation>
    <scope>NUCLEOTIDE SEQUENCE [LARGE SCALE GENOMIC DNA]</scope>
</reference>
<keyword evidence="1" id="KW-0175">Coiled coil</keyword>
<dbReference type="SUPFAM" id="SSF52058">
    <property type="entry name" value="L domain-like"/>
    <property type="match status" value="1"/>
</dbReference>
<feature type="coiled-coil region" evidence="1">
    <location>
        <begin position="413"/>
        <end position="440"/>
    </location>
</feature>
<dbReference type="InterPro" id="IPR050232">
    <property type="entry name" value="FBL13/AtMIF1-like"/>
</dbReference>
<dbReference type="SUPFAM" id="SSF81383">
    <property type="entry name" value="F-box domain"/>
    <property type="match status" value="1"/>
</dbReference>
<gene>
    <name evidence="3" type="ORF">EUTSA_v10010336mg</name>
</gene>
<accession>V4LT26</accession>